<keyword evidence="7 9" id="KW-0539">Nucleus</keyword>
<keyword evidence="13" id="KW-1185">Reference proteome</keyword>
<dbReference type="AlphaFoldDB" id="A0A553NT67"/>
<organism evidence="12 13">
    <name type="scientific">Tigriopus californicus</name>
    <name type="common">Marine copepod</name>
    <dbReference type="NCBI Taxonomy" id="6832"/>
    <lineage>
        <taxon>Eukaryota</taxon>
        <taxon>Metazoa</taxon>
        <taxon>Ecdysozoa</taxon>
        <taxon>Arthropoda</taxon>
        <taxon>Crustacea</taxon>
        <taxon>Multicrustacea</taxon>
        <taxon>Hexanauplia</taxon>
        <taxon>Copepoda</taxon>
        <taxon>Harpacticoida</taxon>
        <taxon>Harpacticidae</taxon>
        <taxon>Tigriopus</taxon>
    </lineage>
</organism>
<evidence type="ECO:0000256" key="10">
    <source>
        <dbReference type="SAM" id="MobiDB-lite"/>
    </source>
</evidence>
<evidence type="ECO:0000256" key="7">
    <source>
        <dbReference type="ARBA" id="ARBA00023242"/>
    </source>
</evidence>
<evidence type="ECO:0000313" key="12">
    <source>
        <dbReference type="EMBL" id="TRY68613.1"/>
    </source>
</evidence>
<evidence type="ECO:0000256" key="9">
    <source>
        <dbReference type="PROSITE-ProRule" id="PRU00649"/>
    </source>
</evidence>
<keyword evidence="3" id="KW-0509">mRNA transport</keyword>
<feature type="domain" description="TFIIS N-terminal" evidence="11">
    <location>
        <begin position="216"/>
        <end position="295"/>
    </location>
</feature>
<keyword evidence="5" id="KW-0804">Transcription</keyword>
<comment type="subcellular location">
    <subcellularLocation>
        <location evidence="9">Nucleus</location>
    </subcellularLocation>
</comment>
<dbReference type="PANTHER" id="PTHR46010:SF1">
    <property type="entry name" value="PROTEIN IWS1 HOMOLOG"/>
    <property type="match status" value="1"/>
</dbReference>
<keyword evidence="1" id="KW-0813">Transport</keyword>
<comment type="similarity">
    <text evidence="8">Belongs to the IWS1 family.</text>
</comment>
<dbReference type="GO" id="GO:0006397">
    <property type="term" value="P:mRNA processing"/>
    <property type="evidence" value="ECO:0007669"/>
    <property type="project" value="UniProtKB-KW"/>
</dbReference>
<name>A0A553NT67_TIGCA</name>
<accession>A0A553NT67</accession>
<dbReference type="PROSITE" id="PS51319">
    <property type="entry name" value="TFIIS_N"/>
    <property type="match status" value="1"/>
</dbReference>
<evidence type="ECO:0000256" key="5">
    <source>
        <dbReference type="ARBA" id="ARBA00023163"/>
    </source>
</evidence>
<dbReference type="Proteomes" id="UP000318571">
    <property type="component" value="Chromosome 1"/>
</dbReference>
<dbReference type="OrthoDB" id="21124at2759"/>
<dbReference type="GO" id="GO:0005634">
    <property type="term" value="C:nucleus"/>
    <property type="evidence" value="ECO:0007669"/>
    <property type="project" value="UniProtKB-SubCell"/>
</dbReference>
<evidence type="ECO:0000256" key="2">
    <source>
        <dbReference type="ARBA" id="ARBA00022664"/>
    </source>
</evidence>
<reference evidence="12 13" key="1">
    <citation type="journal article" date="2018" name="Nat. Ecol. Evol.">
        <title>Genomic signatures of mitonuclear coevolution across populations of Tigriopus californicus.</title>
        <authorList>
            <person name="Barreto F.S."/>
            <person name="Watson E.T."/>
            <person name="Lima T.G."/>
            <person name="Willett C.S."/>
            <person name="Edmands S."/>
            <person name="Li W."/>
            <person name="Burton R.S."/>
        </authorList>
    </citation>
    <scope>NUCLEOTIDE SEQUENCE [LARGE SCALE GENOMIC DNA]</scope>
    <source>
        <strain evidence="12 13">San Diego</strain>
    </source>
</reference>
<protein>
    <recommendedName>
        <fullName evidence="11">TFIIS N-terminal domain-containing protein</fullName>
    </recommendedName>
</protein>
<gene>
    <name evidence="12" type="ORF">TCAL_03226</name>
</gene>
<sequence length="416" mass="47690">MEQNSDITSNSSSILPNDQGSNPSDSDGDSEDFSRRPKPPSSDDEGLEAPKTKRIKVFLDDSSDDQESEIEDDPAKRDSESDAEDAQGAQVERNIVDSSSDEEILQEEVKERKEEMEPEPDPESTSKGALDFDLMMEQKRAANRRYRKRRDIEVINDNDDAIAKMIADMRQAAREDRDMNEQQIPATKKIGMLAKVLEHLAKVDLQLAFLEANLLSVMTDWLAPLPLDKALPHQSIRSAFLRYLFEIQIDDLSRLKESGIGKAVMYLYRHPRETRPNKDLAGKIINKWARPIFNVRTDFSTMTKEERELRDLEMSAKLELKKRNRTKNQVVHVEENETSGLKPGDPGWVGRARVPMVKNREYINRPDWQSHEDVSQTKKKEINLLEKHKRSFADRKKSTKAQHAVKISLEGKHMAL</sequence>
<keyword evidence="4" id="KW-0805">Transcription regulation</keyword>
<evidence type="ECO:0000313" key="13">
    <source>
        <dbReference type="Proteomes" id="UP000318571"/>
    </source>
</evidence>
<dbReference type="GO" id="GO:0016973">
    <property type="term" value="P:poly(A)+ mRNA export from nucleus"/>
    <property type="evidence" value="ECO:0007669"/>
    <property type="project" value="TreeGrafter"/>
</dbReference>
<comment type="caution">
    <text evidence="12">The sequence shown here is derived from an EMBL/GenBank/DDBJ whole genome shotgun (WGS) entry which is preliminary data.</text>
</comment>
<dbReference type="InterPro" id="IPR051037">
    <property type="entry name" value="RNAPII_TF_IWS1"/>
</dbReference>
<dbReference type="InterPro" id="IPR035441">
    <property type="entry name" value="TFIIS/LEDGF_dom_sf"/>
</dbReference>
<dbReference type="PANTHER" id="PTHR46010">
    <property type="entry name" value="PROTEIN IWS1 HOMOLOG"/>
    <property type="match status" value="1"/>
</dbReference>
<keyword evidence="6" id="KW-0508">mRNA splicing</keyword>
<dbReference type="STRING" id="6832.A0A553NT67"/>
<dbReference type="OMA" id="REMKEMW"/>
<evidence type="ECO:0000256" key="1">
    <source>
        <dbReference type="ARBA" id="ARBA00022448"/>
    </source>
</evidence>
<dbReference type="GO" id="GO:0008380">
    <property type="term" value="P:RNA splicing"/>
    <property type="evidence" value="ECO:0007669"/>
    <property type="project" value="UniProtKB-KW"/>
</dbReference>
<keyword evidence="2" id="KW-0507">mRNA processing</keyword>
<dbReference type="Pfam" id="PF08711">
    <property type="entry name" value="Med26"/>
    <property type="match status" value="1"/>
</dbReference>
<dbReference type="InterPro" id="IPR017923">
    <property type="entry name" value="TFIIS_N"/>
</dbReference>
<evidence type="ECO:0000256" key="4">
    <source>
        <dbReference type="ARBA" id="ARBA00023015"/>
    </source>
</evidence>
<proteinExistence type="inferred from homology"/>
<feature type="region of interest" description="Disordered" evidence="10">
    <location>
        <begin position="329"/>
        <end position="350"/>
    </location>
</feature>
<feature type="region of interest" description="Disordered" evidence="10">
    <location>
        <begin position="1"/>
        <end position="130"/>
    </location>
</feature>
<feature type="compositionally biased region" description="Acidic residues" evidence="10">
    <location>
        <begin position="61"/>
        <end position="72"/>
    </location>
</feature>
<dbReference type="Gene3D" id="1.20.930.10">
    <property type="entry name" value="Conserved domain common to transcription factors TFIIS, elongin A, CRSP70"/>
    <property type="match status" value="1"/>
</dbReference>
<dbReference type="FunFam" id="1.20.930.10:FF:000001">
    <property type="entry name" value="IWS1, SUPT6H interacting protein"/>
    <property type="match status" value="1"/>
</dbReference>
<evidence type="ECO:0000256" key="8">
    <source>
        <dbReference type="ARBA" id="ARBA00037992"/>
    </source>
</evidence>
<evidence type="ECO:0000256" key="3">
    <source>
        <dbReference type="ARBA" id="ARBA00022816"/>
    </source>
</evidence>
<dbReference type="EMBL" id="VCGU01000010">
    <property type="protein sequence ID" value="TRY68613.1"/>
    <property type="molecule type" value="Genomic_DNA"/>
</dbReference>
<evidence type="ECO:0000259" key="11">
    <source>
        <dbReference type="PROSITE" id="PS51319"/>
    </source>
</evidence>
<evidence type="ECO:0000256" key="6">
    <source>
        <dbReference type="ARBA" id="ARBA00023187"/>
    </source>
</evidence>
<feature type="compositionally biased region" description="Polar residues" evidence="10">
    <location>
        <begin position="1"/>
        <end position="25"/>
    </location>
</feature>